<dbReference type="Pfam" id="PF01012">
    <property type="entry name" value="ETF"/>
    <property type="match status" value="1"/>
</dbReference>
<dbReference type="Gene3D" id="3.40.50.620">
    <property type="entry name" value="HUPs"/>
    <property type="match status" value="1"/>
</dbReference>
<dbReference type="EMBL" id="ABAX03000012">
    <property type="protein sequence ID" value="EDR97729.1"/>
    <property type="molecule type" value="Genomic_DNA"/>
</dbReference>
<evidence type="ECO:0000313" key="3">
    <source>
        <dbReference type="EMBL" id="EDR97729.1"/>
    </source>
</evidence>
<sequence>MMFHFQLFFRRLVGPIVKAGGKADMNILVCIKQVPESNKVEVDPKTGVLKRNGAASKMNPYDLYALETAMRLKEELGGEVSVITMGPPQAAQVIREAYAMGADHGTLISDRRFGGADVLATSYTLAQGIKKMGDFDLILCGKQTTDGDTAQVGPEISEWLGIPSVSNVRKITEADGQNITVEMDMPDDIEITRIAYPCLLAVDKDIFQPRLPSYVRKTEKADTEITMLSLDDMDDRDETHYGLNGSPTQVQKIFPPETNHHRELWNEEGSILSEKLFQKVKELKFV</sequence>
<accession>B0MCQ9</accession>
<proteinExistence type="predicted"/>
<dbReference type="Proteomes" id="UP000004935">
    <property type="component" value="Unassembled WGS sequence"/>
</dbReference>
<comment type="caution">
    <text evidence="3">The sequence shown here is derived from an EMBL/GenBank/DDBJ whole genome shotgun (WGS) entry which is preliminary data.</text>
</comment>
<evidence type="ECO:0000259" key="2">
    <source>
        <dbReference type="SMART" id="SM00893"/>
    </source>
</evidence>
<dbReference type="STRING" id="411490.ANACAC_01351"/>
<dbReference type="InterPro" id="IPR014730">
    <property type="entry name" value="ETF_a/b_N"/>
</dbReference>
<evidence type="ECO:0000256" key="1">
    <source>
        <dbReference type="ARBA" id="ARBA00042002"/>
    </source>
</evidence>
<dbReference type="InterPro" id="IPR014729">
    <property type="entry name" value="Rossmann-like_a/b/a_fold"/>
</dbReference>
<feature type="domain" description="Electron transfer flavoprotein alpha/beta-subunit N-terminal" evidence="2">
    <location>
        <begin position="46"/>
        <end position="237"/>
    </location>
</feature>
<organism evidence="3 4">
    <name type="scientific">Anaerostipes caccae (strain DSM 14662 / CCUG 47493 / JCM 13470 / NCIMB 13811 / L1-92)</name>
    <dbReference type="NCBI Taxonomy" id="411490"/>
    <lineage>
        <taxon>Bacteria</taxon>
        <taxon>Bacillati</taxon>
        <taxon>Bacillota</taxon>
        <taxon>Clostridia</taxon>
        <taxon>Lachnospirales</taxon>
        <taxon>Lachnospiraceae</taxon>
        <taxon>Anaerostipes</taxon>
    </lineage>
</organism>
<dbReference type="PANTHER" id="PTHR21294:SF17">
    <property type="entry name" value="PROTEIN FIXA"/>
    <property type="match status" value="1"/>
</dbReference>
<dbReference type="SMART" id="SM00893">
    <property type="entry name" value="ETF"/>
    <property type="match status" value="1"/>
</dbReference>
<dbReference type="eggNOG" id="COG2086">
    <property type="taxonomic scope" value="Bacteria"/>
</dbReference>
<name>B0MCQ9_ANACD</name>
<dbReference type="CDD" id="cd01714">
    <property type="entry name" value="ETF_beta"/>
    <property type="match status" value="1"/>
</dbReference>
<dbReference type="SUPFAM" id="SSF52402">
    <property type="entry name" value="Adenine nucleotide alpha hydrolases-like"/>
    <property type="match status" value="1"/>
</dbReference>
<evidence type="ECO:0000313" key="4">
    <source>
        <dbReference type="Proteomes" id="UP000004935"/>
    </source>
</evidence>
<keyword evidence="4" id="KW-1185">Reference proteome</keyword>
<reference evidence="3" key="2">
    <citation type="submission" date="2013-11" db="EMBL/GenBank/DDBJ databases">
        <title>Draft genome sequence of Anaerostipes caccae (DSM 14662).</title>
        <authorList>
            <person name="Sudarsanam P."/>
            <person name="Ley R."/>
            <person name="Guruge J."/>
            <person name="Turnbaugh P.J."/>
            <person name="Mahowald M."/>
            <person name="Liep D."/>
            <person name="Gordon J."/>
        </authorList>
    </citation>
    <scope>NUCLEOTIDE SEQUENCE</scope>
    <source>
        <strain evidence="3">DSM 14662</strain>
    </source>
</reference>
<gene>
    <name evidence="3" type="ORF">ANACAC_01351</name>
</gene>
<protein>
    <recommendedName>
        <fullName evidence="1">Electron transfer flavoprotein small subunit</fullName>
    </recommendedName>
</protein>
<dbReference type="HOGENOM" id="CLU_060196_2_1_9"/>
<dbReference type="AlphaFoldDB" id="B0MCQ9"/>
<dbReference type="InterPro" id="IPR033948">
    <property type="entry name" value="ETF_beta_N"/>
</dbReference>
<dbReference type="PIRSF" id="PIRSF000090">
    <property type="entry name" value="Beta-ETF"/>
    <property type="match status" value="1"/>
</dbReference>
<dbReference type="GO" id="GO:0009055">
    <property type="term" value="F:electron transfer activity"/>
    <property type="evidence" value="ECO:0007669"/>
    <property type="project" value="InterPro"/>
</dbReference>
<dbReference type="PANTHER" id="PTHR21294">
    <property type="entry name" value="ELECTRON TRANSFER FLAVOPROTEIN BETA-SUBUNIT"/>
    <property type="match status" value="1"/>
</dbReference>
<dbReference type="InterPro" id="IPR012255">
    <property type="entry name" value="ETF_b"/>
</dbReference>
<reference evidence="3" key="1">
    <citation type="submission" date="2007-11" db="EMBL/GenBank/DDBJ databases">
        <authorList>
            <person name="Fulton L."/>
            <person name="Clifton S."/>
            <person name="Fulton B."/>
            <person name="Xu J."/>
            <person name="Minx P."/>
            <person name="Pepin K.H."/>
            <person name="Johnson M."/>
            <person name="Thiruvilangam P."/>
            <person name="Bhonagiri V."/>
            <person name="Nash W.E."/>
            <person name="Mardis E.R."/>
            <person name="Wilson R.K."/>
        </authorList>
    </citation>
    <scope>NUCLEOTIDE SEQUENCE [LARGE SCALE GENOMIC DNA]</scope>
    <source>
        <strain evidence="3">DSM 14662</strain>
    </source>
</reference>